<evidence type="ECO:0000256" key="3">
    <source>
        <dbReference type="ARBA" id="ARBA00008507"/>
    </source>
</evidence>
<dbReference type="SUPFAM" id="SSF52490">
    <property type="entry name" value="Tubulin nucleotide-binding domain-like"/>
    <property type="match status" value="1"/>
</dbReference>
<dbReference type="AlphaFoldDB" id="F8QGB0"/>
<dbReference type="InterPro" id="IPR013838">
    <property type="entry name" value="Beta-tubulin_BS"/>
</dbReference>
<dbReference type="FunCoup" id="F8QGB0">
    <property type="interactions" value="206"/>
</dbReference>
<dbReference type="InterPro" id="IPR049942">
    <property type="entry name" value="DML1/Misato"/>
</dbReference>
<dbReference type="GO" id="GO:0007005">
    <property type="term" value="P:mitochondrion organization"/>
    <property type="evidence" value="ECO:0007669"/>
    <property type="project" value="InterPro"/>
</dbReference>
<comment type="subcellular location">
    <subcellularLocation>
        <location evidence="2">Mitochondrion</location>
    </subcellularLocation>
</comment>
<evidence type="ECO:0000256" key="1">
    <source>
        <dbReference type="ARBA" id="ARBA00003757"/>
    </source>
</evidence>
<evidence type="ECO:0000313" key="7">
    <source>
        <dbReference type="EMBL" id="EGN92592.1"/>
    </source>
</evidence>
<dbReference type="eggNOG" id="KOG2530">
    <property type="taxonomic scope" value="Eukaryota"/>
</dbReference>
<dbReference type="CDD" id="cd06060">
    <property type="entry name" value="misato"/>
    <property type="match status" value="1"/>
</dbReference>
<comment type="similarity">
    <text evidence="3">Belongs to the misato family.</text>
</comment>
<dbReference type="HOGENOM" id="CLU_022511_2_0_1"/>
<evidence type="ECO:0000256" key="4">
    <source>
        <dbReference type="ARBA" id="ARBA00023128"/>
    </source>
</evidence>
<dbReference type="PANTHER" id="PTHR13391:SF0">
    <property type="entry name" value="PROTEIN MISATO HOMOLOG 1"/>
    <property type="match status" value="1"/>
</dbReference>
<proteinExistence type="inferred from homology"/>
<dbReference type="InterPro" id="IPR036525">
    <property type="entry name" value="Tubulin/FtsZ_GTPase_sf"/>
</dbReference>
<gene>
    <name evidence="7" type="ORF">SERLA73DRAFT_79412</name>
</gene>
<dbReference type="Gene3D" id="3.40.50.1440">
    <property type="entry name" value="Tubulin/FtsZ, GTPase domain"/>
    <property type="match status" value="1"/>
</dbReference>
<dbReference type="PROSITE" id="PS00228">
    <property type="entry name" value="TUBULIN_B_AUTOREG"/>
    <property type="match status" value="1"/>
</dbReference>
<dbReference type="InterPro" id="IPR029209">
    <property type="entry name" value="DML1/Misato_tubulin"/>
</dbReference>
<evidence type="ECO:0000259" key="6">
    <source>
        <dbReference type="Pfam" id="PF14881"/>
    </source>
</evidence>
<dbReference type="InterPro" id="IPR019605">
    <property type="entry name" value="Misato_II_tubulin-like"/>
</dbReference>
<feature type="domain" description="DML1/Misato tubulin" evidence="6">
    <location>
        <begin position="127"/>
        <end position="315"/>
    </location>
</feature>
<organism evidence="8">
    <name type="scientific">Serpula lacrymans var. lacrymans (strain S7.3)</name>
    <name type="common">Dry rot fungus</name>
    <dbReference type="NCBI Taxonomy" id="936435"/>
    <lineage>
        <taxon>Eukaryota</taxon>
        <taxon>Fungi</taxon>
        <taxon>Dikarya</taxon>
        <taxon>Basidiomycota</taxon>
        <taxon>Agaricomycotina</taxon>
        <taxon>Agaricomycetes</taxon>
        <taxon>Agaricomycetidae</taxon>
        <taxon>Boletales</taxon>
        <taxon>Coniophorineae</taxon>
        <taxon>Serpulaceae</taxon>
        <taxon>Serpula</taxon>
    </lineage>
</organism>
<evidence type="ECO:0000259" key="5">
    <source>
        <dbReference type="Pfam" id="PF10644"/>
    </source>
</evidence>
<evidence type="ECO:0000313" key="8">
    <source>
        <dbReference type="Proteomes" id="UP000008063"/>
    </source>
</evidence>
<dbReference type="Proteomes" id="UP000008063">
    <property type="component" value="Unassembled WGS sequence"/>
</dbReference>
<evidence type="ECO:0000256" key="2">
    <source>
        <dbReference type="ARBA" id="ARBA00004173"/>
    </source>
</evidence>
<accession>F8QGB0</accession>
<dbReference type="OMA" id="FVGSHIW"/>
<name>F8QGB0_SERL3</name>
<evidence type="ECO:0008006" key="9">
    <source>
        <dbReference type="Google" id="ProtNLM"/>
    </source>
</evidence>
<keyword evidence="4" id="KW-0496">Mitochondrion</keyword>
<dbReference type="PANTHER" id="PTHR13391">
    <property type="entry name" value="MITOCHONDRIAL DISTRIBUTION REGULATOR MISATO"/>
    <property type="match status" value="1"/>
</dbReference>
<reference evidence="8" key="1">
    <citation type="journal article" date="2011" name="Science">
        <title>The plant cell wall-decomposing machinery underlies the functional diversity of forest fungi.</title>
        <authorList>
            <person name="Eastwood D.C."/>
            <person name="Floudas D."/>
            <person name="Binder M."/>
            <person name="Majcherczyk A."/>
            <person name="Schneider P."/>
            <person name="Aerts A."/>
            <person name="Asiegbu F.O."/>
            <person name="Baker S.E."/>
            <person name="Barry K."/>
            <person name="Bendiksby M."/>
            <person name="Blumentritt M."/>
            <person name="Coutinho P.M."/>
            <person name="Cullen D."/>
            <person name="de Vries R.P."/>
            <person name="Gathman A."/>
            <person name="Goodell B."/>
            <person name="Henrissat B."/>
            <person name="Ihrmark K."/>
            <person name="Kauserud H."/>
            <person name="Kohler A."/>
            <person name="LaButti K."/>
            <person name="Lapidus A."/>
            <person name="Lavin J.L."/>
            <person name="Lee Y.-H."/>
            <person name="Lindquist E."/>
            <person name="Lilly W."/>
            <person name="Lucas S."/>
            <person name="Morin E."/>
            <person name="Murat C."/>
            <person name="Oguiza J.A."/>
            <person name="Park J."/>
            <person name="Pisabarro A.G."/>
            <person name="Riley R."/>
            <person name="Rosling A."/>
            <person name="Salamov A."/>
            <person name="Schmidt O."/>
            <person name="Schmutz J."/>
            <person name="Skrede I."/>
            <person name="Stenlid J."/>
            <person name="Wiebenga A."/>
            <person name="Xie X."/>
            <person name="Kuees U."/>
            <person name="Hibbett D.S."/>
            <person name="Hoffmeister D."/>
            <person name="Hoegberg N."/>
            <person name="Martin F."/>
            <person name="Grigoriev I.V."/>
            <person name="Watkinson S.C."/>
        </authorList>
    </citation>
    <scope>NUCLEOTIDE SEQUENCE [LARGE SCALE GENOMIC DNA]</scope>
    <source>
        <strain evidence="8">strain S7.3</strain>
    </source>
</reference>
<dbReference type="InParanoid" id="F8QGB0"/>
<dbReference type="EMBL" id="GL945501">
    <property type="protein sequence ID" value="EGN92592.1"/>
    <property type="molecule type" value="Genomic_DNA"/>
</dbReference>
<keyword evidence="8" id="KW-1185">Reference proteome</keyword>
<feature type="domain" description="Misato Segment II tubulin-like" evidence="5">
    <location>
        <begin position="2"/>
        <end position="113"/>
    </location>
</feature>
<dbReference type="OrthoDB" id="271881at2759"/>
<sequence>MREIIHIQAGTFANYVGTHFWNTQESYFTYYEDEDPIVRHDISFREGLIHNEPTLCPRLLLFDRKVNFGSLAKTNRLADENGEDEEESILWDGNTVEYKQEPVSKSQYHTHLEEMSEDTTEDAVGETTDASIRYWSDFNRVFFSPRTVQMLPDVADWETTTGDWSVGQETFRRFDEENGLMEESLRLFIEECDNFQGLQVIQDTSTFGSFIGSMLSSFRDEYPKNQALTFALLSSTHTGHIDANSNPSVINEAVNDALCLRALNELSDATIPIYHPSHWPQGAWADNLKFDREKPYHTSAILSAHIESATLPLRLKGSSHDISALSNRINWSSVRFGQLSGTLPVSSAQTFKNRLNFSTLSSHKQTEFSREDVIRGFSTENTKVYDDWCNLSPLRAPFYACTTTPSYPLPTSFPPIFESQYPRPLSKPVFSSLGAGTASSGMLSDYAKLIGRLSTKKKGIVIGLEDDELRELANELWVLCDGYLGDGPDEKEEDAPGEDET</sequence>
<dbReference type="GO" id="GO:0005739">
    <property type="term" value="C:mitochondrion"/>
    <property type="evidence" value="ECO:0007669"/>
    <property type="project" value="UniProtKB-SubCell"/>
</dbReference>
<comment type="function">
    <text evidence="1">Involved in the partitioning of the mitochondrial organelle and mitochondrial DNA (mtDNA) inheritance.</text>
</comment>
<dbReference type="STRING" id="936435.F8QGB0"/>
<dbReference type="Pfam" id="PF10644">
    <property type="entry name" value="Misat_Tub_SegII"/>
    <property type="match status" value="1"/>
</dbReference>
<dbReference type="Pfam" id="PF14881">
    <property type="entry name" value="Tubulin_3"/>
    <property type="match status" value="1"/>
</dbReference>
<protein>
    <recommendedName>
        <fullName evidence="9">Tubulin nucleotide-binding domain-like protein</fullName>
    </recommendedName>
</protein>